<feature type="non-terminal residue" evidence="4">
    <location>
        <position position="1"/>
    </location>
</feature>
<proteinExistence type="predicted"/>
<name>A0A9P0H437_NEZVI</name>
<feature type="coiled-coil region" evidence="1">
    <location>
        <begin position="205"/>
        <end position="242"/>
    </location>
</feature>
<feature type="region of interest" description="Disordered" evidence="2">
    <location>
        <begin position="476"/>
        <end position="501"/>
    </location>
</feature>
<gene>
    <name evidence="4" type="ORF">NEZAVI_LOCUS5624</name>
</gene>
<keyword evidence="3" id="KW-0472">Membrane</keyword>
<feature type="transmembrane region" description="Helical" evidence="3">
    <location>
        <begin position="6"/>
        <end position="32"/>
    </location>
</feature>
<evidence type="ECO:0000313" key="4">
    <source>
        <dbReference type="EMBL" id="CAH1395326.1"/>
    </source>
</evidence>
<organism evidence="4 5">
    <name type="scientific">Nezara viridula</name>
    <name type="common">Southern green stink bug</name>
    <name type="synonym">Cimex viridulus</name>
    <dbReference type="NCBI Taxonomy" id="85310"/>
    <lineage>
        <taxon>Eukaryota</taxon>
        <taxon>Metazoa</taxon>
        <taxon>Ecdysozoa</taxon>
        <taxon>Arthropoda</taxon>
        <taxon>Hexapoda</taxon>
        <taxon>Insecta</taxon>
        <taxon>Pterygota</taxon>
        <taxon>Neoptera</taxon>
        <taxon>Paraneoptera</taxon>
        <taxon>Hemiptera</taxon>
        <taxon>Heteroptera</taxon>
        <taxon>Panheteroptera</taxon>
        <taxon>Pentatomomorpha</taxon>
        <taxon>Pentatomoidea</taxon>
        <taxon>Pentatomidae</taxon>
        <taxon>Pentatominae</taxon>
        <taxon>Nezara</taxon>
    </lineage>
</organism>
<feature type="compositionally biased region" description="Polar residues" evidence="2">
    <location>
        <begin position="484"/>
        <end position="493"/>
    </location>
</feature>
<evidence type="ECO:0000256" key="2">
    <source>
        <dbReference type="SAM" id="MobiDB-lite"/>
    </source>
</evidence>
<dbReference type="EMBL" id="OV725079">
    <property type="protein sequence ID" value="CAH1395326.1"/>
    <property type="molecule type" value="Genomic_DNA"/>
</dbReference>
<dbReference type="AlphaFoldDB" id="A0A9P0H437"/>
<evidence type="ECO:0000256" key="1">
    <source>
        <dbReference type="SAM" id="Coils"/>
    </source>
</evidence>
<dbReference type="OrthoDB" id="6622523at2759"/>
<keyword evidence="3" id="KW-0812">Transmembrane</keyword>
<protein>
    <submittedName>
        <fullName evidence="4">Uncharacterized protein</fullName>
    </submittedName>
</protein>
<keyword evidence="3" id="KW-1133">Transmembrane helix</keyword>
<keyword evidence="5" id="KW-1185">Reference proteome</keyword>
<keyword evidence="1" id="KW-0175">Coiled coil</keyword>
<evidence type="ECO:0000313" key="5">
    <source>
        <dbReference type="Proteomes" id="UP001152798"/>
    </source>
</evidence>
<sequence length="655" mass="75314">ESLDEIFESFVIFVVIVYVCDNYGLISILFKVSVVDYKKKKKMCDEIVGLLKKAFSTLSMKFPLSPNLNCSISRDFSLLSQREAYDILRYLLNACGQVVELNDNSFGEGRWKSVDPEVKRRIEKCKRYVFDSIKNMSKENKVAIPKLKKSDLPVPYSTIYFSTCLALANYALSYQLGNLGCYFWPRSEAYKSMKRFYSNFNEEECHQFELQQKKLLNEIEMLEDAIRKLKENKTRIDSVLDNEIVKCKYSCALREESERSRILASWKDETDALHKSNLEKVKILEHLNEQSALLARLLVKKEKIIISGDELRKNIHFEVENFAEMNGLPLIKENHLDIPALFKIVHLSIPKAVKNREMLRELLSLKLPVIDTGLLSRFETQKKKLEERCEDFHKHFGEDDRNKASEWLKNFLFNIPKVEFSVLNTKVSTRDPVFDEEKLLRFREPSEKSSQYKKNNIDLAAKKGYILHRFRDFSTKHAKKKPNACNQDDQQITAKRDSKKHLKKISKRKSISLINLSTVSLASIKSANSEKVDSPCGSETSQKSRKLCSTPKENHNRSSFMYDRNISPISVLSAKDKSFLSQARIPEISVANDSMLNESDVHAALLNSYLSTDLDCKSENKQDTFDFTNSTANVTLDTSPSGVSINLSTVSNFIS</sequence>
<dbReference type="Proteomes" id="UP001152798">
    <property type="component" value="Chromosome 3"/>
</dbReference>
<reference evidence="4" key="1">
    <citation type="submission" date="2022-01" db="EMBL/GenBank/DDBJ databases">
        <authorList>
            <person name="King R."/>
        </authorList>
    </citation>
    <scope>NUCLEOTIDE SEQUENCE</scope>
</reference>
<evidence type="ECO:0000256" key="3">
    <source>
        <dbReference type="SAM" id="Phobius"/>
    </source>
</evidence>
<accession>A0A9P0H437</accession>
<feature type="region of interest" description="Disordered" evidence="2">
    <location>
        <begin position="530"/>
        <end position="554"/>
    </location>
</feature>